<dbReference type="NCBIfam" id="TIGR00329">
    <property type="entry name" value="gcp_kae1"/>
    <property type="match status" value="1"/>
</dbReference>
<dbReference type="PRINTS" id="PR00789">
    <property type="entry name" value="OSIALOPTASE"/>
</dbReference>
<name>A0A0N7ZD09_SCYOL</name>
<dbReference type="EMBL" id="GDRN01055717">
    <property type="protein sequence ID" value="JAI65936.1"/>
    <property type="molecule type" value="Transcribed_RNA"/>
</dbReference>
<evidence type="ECO:0000313" key="9">
    <source>
        <dbReference type="EMBL" id="JAI65936.1"/>
    </source>
</evidence>
<dbReference type="FunFam" id="3.30.420.40:FF:000012">
    <property type="entry name" value="tRNA N6-adenosine threonylcarbamoyltransferase"/>
    <property type="match status" value="1"/>
</dbReference>
<dbReference type="NCBIfam" id="TIGR03723">
    <property type="entry name" value="T6A_TsaD_YgjD"/>
    <property type="match status" value="1"/>
</dbReference>
<dbReference type="Gene3D" id="3.30.420.40">
    <property type="match status" value="2"/>
</dbReference>
<dbReference type="PANTHER" id="PTHR11735">
    <property type="entry name" value="TRNA N6-ADENOSINE THREONYLCARBAMOYLTRANSFERASE"/>
    <property type="match status" value="1"/>
</dbReference>
<organism evidence="9">
    <name type="scientific">Scylla olivacea</name>
    <name type="common">Orange mud crab</name>
    <name type="synonym">Cancer olivacea</name>
    <dbReference type="NCBI Taxonomy" id="85551"/>
    <lineage>
        <taxon>Eukaryota</taxon>
        <taxon>Metazoa</taxon>
        <taxon>Ecdysozoa</taxon>
        <taxon>Arthropoda</taxon>
        <taxon>Crustacea</taxon>
        <taxon>Multicrustacea</taxon>
        <taxon>Malacostraca</taxon>
        <taxon>Eumalacostraca</taxon>
        <taxon>Eucarida</taxon>
        <taxon>Decapoda</taxon>
        <taxon>Pleocyemata</taxon>
        <taxon>Brachyura</taxon>
        <taxon>Eubrachyura</taxon>
        <taxon>Portunoidea</taxon>
        <taxon>Portunidae</taxon>
        <taxon>Portuninae</taxon>
        <taxon>Scylla</taxon>
    </lineage>
</organism>
<evidence type="ECO:0000259" key="8">
    <source>
        <dbReference type="Pfam" id="PF00814"/>
    </source>
</evidence>
<protein>
    <recommendedName>
        <fullName evidence="1">N(6)-L-threonylcarbamoyladenine synthase</fullName>
        <ecNumber evidence="1">2.3.1.234</ecNumber>
    </recommendedName>
</protein>
<evidence type="ECO:0000256" key="7">
    <source>
        <dbReference type="HAMAP-Rule" id="MF_03179"/>
    </source>
</evidence>
<proteinExistence type="inferred from homology"/>
<evidence type="ECO:0000256" key="1">
    <source>
        <dbReference type="ARBA" id="ARBA00012156"/>
    </source>
</evidence>
<dbReference type="PANTHER" id="PTHR11735:SF6">
    <property type="entry name" value="TRNA N6-ADENOSINE THREONYLCARBAMOYLTRANSFERASE, MITOCHONDRIAL"/>
    <property type="match status" value="1"/>
</dbReference>
<keyword evidence="5 7" id="KW-0012">Acyltransferase</keyword>
<evidence type="ECO:0000256" key="3">
    <source>
        <dbReference type="ARBA" id="ARBA00022694"/>
    </source>
</evidence>
<comment type="subcellular location">
    <subcellularLocation>
        <location evidence="7">Mitochondrion</location>
    </subcellularLocation>
</comment>
<comment type="function">
    <text evidence="7">Required for the formation of a threonylcarbamoyl group on adenosine at position 37 (t(6)A37) in mitochondrial tRNAs that read codons beginning with adenine. Probably involved in the transfer of the threonylcarbamoyl moiety of threonylcarbamoyl-AMP (TC-AMP) to the N6 group of A37. Involved in mitochondrial genome maintenance.</text>
</comment>
<comment type="catalytic activity">
    <reaction evidence="6 7">
        <text>L-threonylcarbamoyladenylate + adenosine(37) in tRNA = N(6)-L-threonylcarbamoyladenosine(37) in tRNA + AMP + H(+)</text>
        <dbReference type="Rhea" id="RHEA:37059"/>
        <dbReference type="Rhea" id="RHEA-COMP:10162"/>
        <dbReference type="Rhea" id="RHEA-COMP:10163"/>
        <dbReference type="ChEBI" id="CHEBI:15378"/>
        <dbReference type="ChEBI" id="CHEBI:73682"/>
        <dbReference type="ChEBI" id="CHEBI:74411"/>
        <dbReference type="ChEBI" id="CHEBI:74418"/>
        <dbReference type="ChEBI" id="CHEBI:456215"/>
        <dbReference type="EC" id="2.3.1.234"/>
    </reaction>
</comment>
<dbReference type="GO" id="GO:0046872">
    <property type="term" value="F:metal ion binding"/>
    <property type="evidence" value="ECO:0007669"/>
    <property type="project" value="UniProtKB-KW"/>
</dbReference>
<keyword evidence="2 7" id="KW-0808">Transferase</keyword>
<keyword evidence="3 7" id="KW-0819">tRNA processing</keyword>
<evidence type="ECO:0000256" key="6">
    <source>
        <dbReference type="ARBA" id="ARBA00048117"/>
    </source>
</evidence>
<dbReference type="InterPro" id="IPR022450">
    <property type="entry name" value="TsaD"/>
</dbReference>
<evidence type="ECO:0000256" key="5">
    <source>
        <dbReference type="ARBA" id="ARBA00023315"/>
    </source>
</evidence>
<keyword evidence="7" id="KW-0496">Mitochondrion</keyword>
<dbReference type="HAMAP" id="MF_01445">
    <property type="entry name" value="TsaD"/>
    <property type="match status" value="1"/>
</dbReference>
<accession>A0A0N7ZD09</accession>
<dbReference type="InterPro" id="IPR017861">
    <property type="entry name" value="KAE1/TsaD"/>
</dbReference>
<dbReference type="GO" id="GO:0061711">
    <property type="term" value="F:tRNA N(6)-L-threonylcarbamoyladenine synthase activity"/>
    <property type="evidence" value="ECO:0007669"/>
    <property type="project" value="UniProtKB-EC"/>
</dbReference>
<comment type="similarity">
    <text evidence="7">Belongs to the KAE1 / TsaD family.</text>
</comment>
<reference evidence="9" key="1">
    <citation type="submission" date="2015-09" db="EMBL/GenBank/DDBJ databases">
        <title>Scylla olivacea transcriptome.</title>
        <authorList>
            <person name="Ikhwanuddin M."/>
        </authorList>
    </citation>
    <scope>NUCLEOTIDE SEQUENCE</scope>
</reference>
<comment type="subunit">
    <text evidence="7">Homodimer.</text>
</comment>
<dbReference type="AlphaFoldDB" id="A0A0N7ZD09"/>
<dbReference type="GO" id="GO:0005739">
    <property type="term" value="C:mitochondrion"/>
    <property type="evidence" value="ECO:0007669"/>
    <property type="project" value="UniProtKB-SubCell"/>
</dbReference>
<dbReference type="GO" id="GO:0002949">
    <property type="term" value="P:tRNA threonylcarbamoyladenosine modification"/>
    <property type="evidence" value="ECO:0007669"/>
    <property type="project" value="UniProtKB-UniRule"/>
</dbReference>
<comment type="cofactor">
    <cofactor evidence="7">
        <name>a divalent metal cation</name>
        <dbReference type="ChEBI" id="CHEBI:60240"/>
    </cofactor>
    <text evidence="7">Binds 1 divalent metal cation per subunit.</text>
</comment>
<keyword evidence="4 7" id="KW-0479">Metal-binding</keyword>
<dbReference type="EC" id="2.3.1.234" evidence="1"/>
<sequence length="454" mass="50563">MANTLTVRCWKGWWRTNSLNNEIRRNYYHLSKRRTIASAANNVKFVTSLTGQWTRGQASRLQYTHYRGIATCPPQYVLGIETSCDDTGAAVVSDAGEVLGEGHYNQHNIHLRYGGIIPHIAQDLHKKKIEQVVTTAMAQAGLSFGDLDAIATTVKPGMPMSLSVGTSYGKSLALSTGKPFIPIHHMEAHALTVRMVEKVEFPFLVLLVSGGHSLLVLAHSIDRWSIIGQTIDDAPGEAFDKGARRLKLRNIPECATMSGGRAIEHLAVKGDPRAFEFPTPMWKYRDCTFSFSGLKNAIRKIIEKLEKQYEVEGGTVLPCVEDVCASYQYAITKHLVRQTHKAMLFVAVRNLLPEENQTLVVSGGVACNQYIRAALQKLCTHTGYRLFCPPPKLCTDNGIMIAWNGMERWKAQAGVLYNKQEIEDVTCEARCAIGEDLTEDVRDLGINVKKWVKF</sequence>
<evidence type="ECO:0000256" key="2">
    <source>
        <dbReference type="ARBA" id="ARBA00022679"/>
    </source>
</evidence>
<dbReference type="SUPFAM" id="SSF53067">
    <property type="entry name" value="Actin-like ATPase domain"/>
    <property type="match status" value="1"/>
</dbReference>
<dbReference type="InterPro" id="IPR000905">
    <property type="entry name" value="Gcp-like_dom"/>
</dbReference>
<feature type="domain" description="Gcp-like" evidence="8">
    <location>
        <begin position="97"/>
        <end position="403"/>
    </location>
</feature>
<dbReference type="InterPro" id="IPR043129">
    <property type="entry name" value="ATPase_NBD"/>
</dbReference>
<dbReference type="CDD" id="cd24134">
    <property type="entry name" value="ASKHA_NBD_OSGEPL1_QRI7_euk"/>
    <property type="match status" value="1"/>
</dbReference>
<dbReference type="Pfam" id="PF00814">
    <property type="entry name" value="TsaD"/>
    <property type="match status" value="1"/>
</dbReference>
<evidence type="ECO:0000256" key="4">
    <source>
        <dbReference type="ARBA" id="ARBA00022723"/>
    </source>
</evidence>